<evidence type="ECO:0000313" key="2">
    <source>
        <dbReference type="EMBL" id="MPD03894.1"/>
    </source>
</evidence>
<evidence type="ECO:0000313" key="3">
    <source>
        <dbReference type="Proteomes" id="UP000324222"/>
    </source>
</evidence>
<protein>
    <submittedName>
        <fullName evidence="2">Uncharacterized protein</fullName>
    </submittedName>
</protein>
<evidence type="ECO:0000256" key="1">
    <source>
        <dbReference type="SAM" id="MobiDB-lite"/>
    </source>
</evidence>
<name>A0A5B7KB23_PORTR</name>
<proteinExistence type="predicted"/>
<accession>A0A5B7KB23</accession>
<keyword evidence="3" id="KW-1185">Reference proteome</keyword>
<gene>
    <name evidence="2" type="ORF">E2C01_099552</name>
</gene>
<dbReference type="AlphaFoldDB" id="A0A5B7KB23"/>
<organism evidence="2 3">
    <name type="scientific">Portunus trituberculatus</name>
    <name type="common">Swimming crab</name>
    <name type="synonym">Neptunus trituberculatus</name>
    <dbReference type="NCBI Taxonomy" id="210409"/>
    <lineage>
        <taxon>Eukaryota</taxon>
        <taxon>Metazoa</taxon>
        <taxon>Ecdysozoa</taxon>
        <taxon>Arthropoda</taxon>
        <taxon>Crustacea</taxon>
        <taxon>Multicrustacea</taxon>
        <taxon>Malacostraca</taxon>
        <taxon>Eumalacostraca</taxon>
        <taxon>Eucarida</taxon>
        <taxon>Decapoda</taxon>
        <taxon>Pleocyemata</taxon>
        <taxon>Brachyura</taxon>
        <taxon>Eubrachyura</taxon>
        <taxon>Portunoidea</taxon>
        <taxon>Portunidae</taxon>
        <taxon>Portuninae</taxon>
        <taxon>Portunus</taxon>
    </lineage>
</organism>
<sequence length="50" mass="5347">MSAVGTASPAAPPPDTADEDDKDTVNRLEEVEVSVLLTCTDIQTRTNTDR</sequence>
<reference evidence="2 3" key="1">
    <citation type="submission" date="2019-05" db="EMBL/GenBank/DDBJ databases">
        <title>Another draft genome of Portunus trituberculatus and its Hox gene families provides insights of decapod evolution.</title>
        <authorList>
            <person name="Jeong J.-H."/>
            <person name="Song I."/>
            <person name="Kim S."/>
            <person name="Choi T."/>
            <person name="Kim D."/>
            <person name="Ryu S."/>
            <person name="Kim W."/>
        </authorList>
    </citation>
    <scope>NUCLEOTIDE SEQUENCE [LARGE SCALE GENOMIC DNA]</scope>
    <source>
        <tissue evidence="2">Muscle</tissue>
    </source>
</reference>
<feature type="region of interest" description="Disordered" evidence="1">
    <location>
        <begin position="1"/>
        <end position="23"/>
    </location>
</feature>
<dbReference type="Proteomes" id="UP000324222">
    <property type="component" value="Unassembled WGS sequence"/>
</dbReference>
<dbReference type="EMBL" id="VSRR010138458">
    <property type="protein sequence ID" value="MPD03894.1"/>
    <property type="molecule type" value="Genomic_DNA"/>
</dbReference>
<comment type="caution">
    <text evidence="2">The sequence shown here is derived from an EMBL/GenBank/DDBJ whole genome shotgun (WGS) entry which is preliminary data.</text>
</comment>